<evidence type="ECO:0000313" key="2">
    <source>
        <dbReference type="EMBL" id="AUW45303.1"/>
    </source>
</evidence>
<dbReference type="Proteomes" id="UP000238523">
    <property type="component" value="Chromosome"/>
</dbReference>
<accession>A0A2K9ZAP2</accession>
<dbReference type="AlphaFoldDB" id="A0A2K9ZAP2"/>
<evidence type="ECO:0000313" key="3">
    <source>
        <dbReference type="Proteomes" id="UP000238523"/>
    </source>
</evidence>
<dbReference type="EMBL" id="CP025012">
    <property type="protein sequence ID" value="AUW45303.1"/>
    <property type="molecule type" value="Genomic_DNA"/>
</dbReference>
<evidence type="ECO:0000256" key="1">
    <source>
        <dbReference type="SAM" id="MobiDB-lite"/>
    </source>
</evidence>
<reference evidence="2 3" key="1">
    <citation type="submission" date="2017-11" db="EMBL/GenBank/DDBJ databases">
        <title>Complete genome of Rhizobium leguminosarum Norway, an ineffective micro-symbiont.</title>
        <authorList>
            <person name="Hoffrichter A."/>
            <person name="Liang J."/>
            <person name="Brachmann A."/>
            <person name="Marin M."/>
        </authorList>
    </citation>
    <scope>NUCLEOTIDE SEQUENCE [LARGE SCALE GENOMIC DNA]</scope>
    <source>
        <strain evidence="2 3">Norway</strain>
    </source>
</reference>
<organism evidence="2 3">
    <name type="scientific">Rhizobium leguminosarum</name>
    <dbReference type="NCBI Taxonomy" id="384"/>
    <lineage>
        <taxon>Bacteria</taxon>
        <taxon>Pseudomonadati</taxon>
        <taxon>Pseudomonadota</taxon>
        <taxon>Alphaproteobacteria</taxon>
        <taxon>Hyphomicrobiales</taxon>
        <taxon>Rhizobiaceae</taxon>
        <taxon>Rhizobium/Agrobacterium group</taxon>
        <taxon>Rhizobium</taxon>
    </lineage>
</organism>
<name>A0A2K9ZAP2_RHILE</name>
<sequence>MKTAITGPGLYRDLSSATPTQGTSMIDIDILADLLGRSVLGNDRPGALSRPNCRM</sequence>
<gene>
    <name evidence="2" type="ORF">CUJ84_Chr005012</name>
</gene>
<protein>
    <submittedName>
        <fullName evidence="2">Uncharacterized protein</fullName>
    </submittedName>
</protein>
<feature type="region of interest" description="Disordered" evidence="1">
    <location>
        <begin position="1"/>
        <end position="21"/>
    </location>
</feature>
<proteinExistence type="predicted"/>